<keyword evidence="7 11" id="KW-0175">Coiled coil</keyword>
<keyword evidence="15" id="KW-1185">Reference proteome</keyword>
<feature type="domain" description="C2H2-type" evidence="13">
    <location>
        <begin position="162"/>
        <end position="189"/>
    </location>
</feature>
<evidence type="ECO:0000256" key="6">
    <source>
        <dbReference type="ARBA" id="ARBA00023015"/>
    </source>
</evidence>
<gene>
    <name evidence="14" type="ORF">RF55_5475</name>
</gene>
<dbReference type="AlphaFoldDB" id="A0A0J7KVP5"/>
<evidence type="ECO:0000256" key="12">
    <source>
        <dbReference type="SAM" id="MobiDB-lite"/>
    </source>
</evidence>
<dbReference type="PANTHER" id="PTHR24394">
    <property type="entry name" value="ZINC FINGER PROTEIN"/>
    <property type="match status" value="1"/>
</dbReference>
<dbReference type="FunFam" id="3.30.160.60:FF:000100">
    <property type="entry name" value="Zinc finger 45-like"/>
    <property type="match status" value="1"/>
</dbReference>
<dbReference type="SUPFAM" id="SSF57667">
    <property type="entry name" value="beta-beta-alpha zinc fingers"/>
    <property type="match status" value="2"/>
</dbReference>
<keyword evidence="9" id="KW-0539">Nucleus</keyword>
<feature type="coiled-coil region" evidence="11">
    <location>
        <begin position="572"/>
        <end position="613"/>
    </location>
</feature>
<keyword evidence="6" id="KW-0805">Transcription regulation</keyword>
<organism evidence="14 15">
    <name type="scientific">Lasius niger</name>
    <name type="common">Black garden ant</name>
    <dbReference type="NCBI Taxonomy" id="67767"/>
    <lineage>
        <taxon>Eukaryota</taxon>
        <taxon>Metazoa</taxon>
        <taxon>Ecdysozoa</taxon>
        <taxon>Arthropoda</taxon>
        <taxon>Hexapoda</taxon>
        <taxon>Insecta</taxon>
        <taxon>Pterygota</taxon>
        <taxon>Neoptera</taxon>
        <taxon>Endopterygota</taxon>
        <taxon>Hymenoptera</taxon>
        <taxon>Apocrita</taxon>
        <taxon>Aculeata</taxon>
        <taxon>Formicoidea</taxon>
        <taxon>Formicidae</taxon>
        <taxon>Formicinae</taxon>
        <taxon>Lasius</taxon>
        <taxon>Lasius</taxon>
    </lineage>
</organism>
<keyword evidence="8" id="KW-0804">Transcription</keyword>
<dbReference type="Pfam" id="PF15304">
    <property type="entry name" value="AKAP2_C"/>
    <property type="match status" value="1"/>
</dbReference>
<protein>
    <submittedName>
        <fullName evidence="14">Zinc finger protein 648</fullName>
    </submittedName>
</protein>
<evidence type="ECO:0000256" key="8">
    <source>
        <dbReference type="ARBA" id="ARBA00023163"/>
    </source>
</evidence>
<dbReference type="Pfam" id="PF00096">
    <property type="entry name" value="zf-C2H2"/>
    <property type="match status" value="3"/>
</dbReference>
<evidence type="ECO:0000256" key="1">
    <source>
        <dbReference type="ARBA" id="ARBA00004123"/>
    </source>
</evidence>
<keyword evidence="5" id="KW-0862">Zinc</keyword>
<dbReference type="InterPro" id="IPR036236">
    <property type="entry name" value="Znf_C2H2_sf"/>
</dbReference>
<feature type="compositionally biased region" description="Polar residues" evidence="12">
    <location>
        <begin position="801"/>
        <end position="814"/>
    </location>
</feature>
<dbReference type="GO" id="GO:0008270">
    <property type="term" value="F:zinc ion binding"/>
    <property type="evidence" value="ECO:0007669"/>
    <property type="project" value="UniProtKB-KW"/>
</dbReference>
<dbReference type="GO" id="GO:0000981">
    <property type="term" value="F:DNA-binding transcription factor activity, RNA polymerase II-specific"/>
    <property type="evidence" value="ECO:0007669"/>
    <property type="project" value="TreeGrafter"/>
</dbReference>
<feature type="domain" description="C2H2-type" evidence="13">
    <location>
        <begin position="132"/>
        <end position="161"/>
    </location>
</feature>
<feature type="domain" description="C2H2-type" evidence="13">
    <location>
        <begin position="190"/>
        <end position="217"/>
    </location>
</feature>
<evidence type="ECO:0000256" key="3">
    <source>
        <dbReference type="ARBA" id="ARBA00022737"/>
    </source>
</evidence>
<name>A0A0J7KVP5_LASNI</name>
<dbReference type="PROSITE" id="PS00028">
    <property type="entry name" value="ZINC_FINGER_C2H2_1"/>
    <property type="match status" value="3"/>
</dbReference>
<feature type="region of interest" description="Disordered" evidence="12">
    <location>
        <begin position="785"/>
        <end position="835"/>
    </location>
</feature>
<reference evidence="14 15" key="1">
    <citation type="submission" date="2015-04" db="EMBL/GenBank/DDBJ databases">
        <title>Lasius niger genome sequencing.</title>
        <authorList>
            <person name="Konorov E.A."/>
            <person name="Nikitin M.A."/>
            <person name="Kirill M.V."/>
            <person name="Chang P."/>
        </authorList>
    </citation>
    <scope>NUCLEOTIDE SEQUENCE [LARGE SCALE GENOMIC DNA]</scope>
    <source>
        <tissue evidence="14">Whole</tissue>
    </source>
</reference>
<evidence type="ECO:0000256" key="5">
    <source>
        <dbReference type="ARBA" id="ARBA00022833"/>
    </source>
</evidence>
<proteinExistence type="predicted"/>
<keyword evidence="2" id="KW-0479">Metal-binding</keyword>
<evidence type="ECO:0000256" key="7">
    <source>
        <dbReference type="ARBA" id="ARBA00023054"/>
    </source>
</evidence>
<evidence type="ECO:0000256" key="10">
    <source>
        <dbReference type="PROSITE-ProRule" id="PRU00042"/>
    </source>
</evidence>
<evidence type="ECO:0000256" key="4">
    <source>
        <dbReference type="ARBA" id="ARBA00022771"/>
    </source>
</evidence>
<keyword evidence="3" id="KW-0677">Repeat</keyword>
<feature type="domain" description="C2H2-type" evidence="13">
    <location>
        <begin position="218"/>
        <end position="241"/>
    </location>
</feature>
<dbReference type="GO" id="GO:0005634">
    <property type="term" value="C:nucleus"/>
    <property type="evidence" value="ECO:0007669"/>
    <property type="project" value="UniProtKB-SubCell"/>
</dbReference>
<evidence type="ECO:0000259" key="13">
    <source>
        <dbReference type="PROSITE" id="PS50157"/>
    </source>
</evidence>
<evidence type="ECO:0000313" key="14">
    <source>
        <dbReference type="EMBL" id="KMQ94381.1"/>
    </source>
</evidence>
<dbReference type="Gene3D" id="3.30.160.60">
    <property type="entry name" value="Classic Zinc Finger"/>
    <property type="match status" value="3"/>
</dbReference>
<comment type="subcellular location">
    <subcellularLocation>
        <location evidence="1">Nucleus</location>
    </subcellularLocation>
</comment>
<dbReference type="FunFam" id="3.30.160.60:FF:002529">
    <property type="entry name" value="B-cell CLL/lymphoma 6 member B protein"/>
    <property type="match status" value="1"/>
</dbReference>
<dbReference type="InterPro" id="IPR013087">
    <property type="entry name" value="Znf_C2H2_type"/>
</dbReference>
<dbReference type="OrthoDB" id="3533395at2759"/>
<dbReference type="SMART" id="SM00355">
    <property type="entry name" value="ZnF_C2H2"/>
    <property type="match status" value="4"/>
</dbReference>
<accession>A0A0J7KVP5</accession>
<dbReference type="InterPro" id="IPR029304">
    <property type="entry name" value="AKAP2_C"/>
</dbReference>
<dbReference type="FunFam" id="3.30.160.60:FF:000099">
    <property type="entry name" value="Zinc finger protein 79"/>
    <property type="match status" value="1"/>
</dbReference>
<evidence type="ECO:0000256" key="2">
    <source>
        <dbReference type="ARBA" id="ARBA00022723"/>
    </source>
</evidence>
<evidence type="ECO:0000256" key="11">
    <source>
        <dbReference type="SAM" id="Coils"/>
    </source>
</evidence>
<dbReference type="STRING" id="67767.A0A0J7KVP5"/>
<feature type="compositionally biased region" description="Basic residues" evidence="12">
    <location>
        <begin position="824"/>
        <end position="835"/>
    </location>
</feature>
<keyword evidence="4 10" id="KW-0863">Zinc-finger</keyword>
<dbReference type="Proteomes" id="UP000036403">
    <property type="component" value="Unassembled WGS sequence"/>
</dbReference>
<dbReference type="PROSITE" id="PS50157">
    <property type="entry name" value="ZINC_FINGER_C2H2_2"/>
    <property type="match status" value="4"/>
</dbReference>
<dbReference type="PANTHER" id="PTHR24394:SF44">
    <property type="entry name" value="ZINC FINGER PROTEIN 271-LIKE"/>
    <property type="match status" value="1"/>
</dbReference>
<comment type="caution">
    <text evidence="14">The sequence shown here is derived from an EMBL/GenBank/DDBJ whole genome shotgun (WGS) entry which is preliminary data.</text>
</comment>
<evidence type="ECO:0000313" key="15">
    <source>
        <dbReference type="Proteomes" id="UP000036403"/>
    </source>
</evidence>
<dbReference type="PaxDb" id="67767-A0A0J7KVP5"/>
<evidence type="ECO:0000256" key="9">
    <source>
        <dbReference type="ARBA" id="ARBA00023242"/>
    </source>
</evidence>
<dbReference type="EMBL" id="LBMM01002775">
    <property type="protein sequence ID" value="KMQ94381.1"/>
    <property type="molecule type" value="Genomic_DNA"/>
</dbReference>
<sequence length="862" mass="99456">MDTKVLGDHSYFERLDDKMPNRKGMSSLNNVLDNTRKENIVLMVVGSDSVHMKEYSSINQKLAENTNCQDSDTLYSSDSWSDETRIKNTEISTATKPKGKAKFIGTSKEEREMALAYIERIKKKGNPSGSNLQCRICDPPRSFTAPTTLVSHYRSHAGIKPYECRICRAVFTRRHSLKYHMLIHQNQTRFTCLDCGKKFRHPSHFREHQRRHTGEAPFGCDDCGQRFKTRNTYKRHLKTRHGKILTTIGEVLHLSEEDFQKVRTNRRKKDCVPETTMNVNNVESNVIVDFGNHHDKTQSVTNSVEEYVLKENIEDINRNLEAKSTIQIVDKCLESFEICSESQLNKTDGIETEIAIDCRYPDKDDRSVRVEHINGVEDGLLQLKNSFYDNLKTTNNEENHIVYQHNIEDQNKVYDCDNRIQWLEYSEVKCNNETSKEGDEDIMEDRINIDLSEELHRNKVHVLQESVHNYHKIVYDSDTQEKTATYVHLETEQGETSFNENNQTYDEKYDEIIITPNDDTNEKSNRYANTCNVENKEDAGSNITFCTQMTNTDVNILQTFDAVREEIMPQNQDNILQENECTEHRLEQLRRATDRIQKEIEEVTEREHELRNVGSIKTISHETVDSKVRRMPQALASGKLKRTTSTPQILEAVSLSSSLTPKMTNGVISTRTTPTPLRFASAPSQKGLMHRFLATRGKIYKNRSGSNDSLSPPITPTITLNPLSIKAFNKTLEIQLEPDNEPKKPLARKGYVPVEKKIQKELHDMKERENELRLMRSRMLAKSQPNLLDIGNDNDSDIYDGSSSLRSGTSTNTLNEDEVEREYKGKHKPSPRRRNTLIAQWENLIAAKRESLENNNENESYF</sequence>